<dbReference type="KEGG" id="sbh:SBI_04476"/>
<keyword evidence="4 8" id="KW-0418">Kinase</keyword>
<dbReference type="SUPFAM" id="SSF55874">
    <property type="entry name" value="ATPase domain of HSP90 chaperone/DNA topoisomerase II/histidine kinase"/>
    <property type="match status" value="1"/>
</dbReference>
<dbReference type="PANTHER" id="PTHR43711:SF28">
    <property type="entry name" value="SENSOR HISTIDINE KINASE YXDK"/>
    <property type="match status" value="1"/>
</dbReference>
<comment type="catalytic activity">
    <reaction evidence="1">
        <text>ATP + protein L-histidine = ADP + protein N-phospho-L-histidine.</text>
        <dbReference type="EC" id="2.7.13.3"/>
    </reaction>
</comment>
<dbReference type="GO" id="GO:0000160">
    <property type="term" value="P:phosphorelay signal transduction system"/>
    <property type="evidence" value="ECO:0007669"/>
    <property type="project" value="UniProtKB-KW"/>
</dbReference>
<dbReference type="PANTHER" id="PTHR43711">
    <property type="entry name" value="TWO-COMPONENT HISTIDINE KINASE"/>
    <property type="match status" value="1"/>
</dbReference>
<dbReference type="InterPro" id="IPR005467">
    <property type="entry name" value="His_kinase_dom"/>
</dbReference>
<dbReference type="EC" id="2.7.13.3" evidence="2"/>
<reference evidence="8 9" key="1">
    <citation type="journal article" date="2010" name="J. Bacteriol.">
        <title>Genome sequence of the milbemycin-producing bacterium Streptomyces bingchenggensis.</title>
        <authorList>
            <person name="Wang X.J."/>
            <person name="Yan Y.J."/>
            <person name="Zhang B."/>
            <person name="An J."/>
            <person name="Wang J.J."/>
            <person name="Tian J."/>
            <person name="Jiang L."/>
            <person name="Chen Y.H."/>
            <person name="Huang S.X."/>
            <person name="Yin M."/>
            <person name="Zhang J."/>
            <person name="Gao A.L."/>
            <person name="Liu C.X."/>
            <person name="Zhu Z.X."/>
            <person name="Xiang W.S."/>
        </authorList>
    </citation>
    <scope>NUCLEOTIDE SEQUENCE [LARGE SCALE GENOMIC DNA]</scope>
    <source>
        <strain evidence="8 9">BCW-1</strain>
    </source>
</reference>
<evidence type="ECO:0000256" key="3">
    <source>
        <dbReference type="ARBA" id="ARBA00022679"/>
    </source>
</evidence>
<dbReference type="InterPro" id="IPR003594">
    <property type="entry name" value="HATPase_dom"/>
</dbReference>
<dbReference type="eggNOG" id="COG2205">
    <property type="taxonomic scope" value="Bacteria"/>
</dbReference>
<dbReference type="Proteomes" id="UP000000377">
    <property type="component" value="Chromosome"/>
</dbReference>
<evidence type="ECO:0000259" key="7">
    <source>
        <dbReference type="PROSITE" id="PS50109"/>
    </source>
</evidence>
<dbReference type="HOGENOM" id="CLU_000445_89_31_11"/>
<evidence type="ECO:0000256" key="2">
    <source>
        <dbReference type="ARBA" id="ARBA00012438"/>
    </source>
</evidence>
<evidence type="ECO:0000256" key="1">
    <source>
        <dbReference type="ARBA" id="ARBA00000085"/>
    </source>
</evidence>
<evidence type="ECO:0000256" key="6">
    <source>
        <dbReference type="SAM" id="MobiDB-lite"/>
    </source>
</evidence>
<sequence>MLRISNTGREIPPDEAQTPLERFVHGQGTRVRTDGLGLGLSIVRTVTLAHGGRISVTARPGGGLDVTVDLPRSPAEADQPDR</sequence>
<keyword evidence="3" id="KW-0808">Transferase</keyword>
<proteinExistence type="predicted"/>
<dbReference type="CDD" id="cd00075">
    <property type="entry name" value="HATPase"/>
    <property type="match status" value="1"/>
</dbReference>
<dbReference type="STRING" id="749414.SBI_04476"/>
<dbReference type="PROSITE" id="PS50109">
    <property type="entry name" value="HIS_KIN"/>
    <property type="match status" value="1"/>
</dbReference>
<dbReference type="EMBL" id="CP002047">
    <property type="protein sequence ID" value="ADI07596.1"/>
    <property type="molecule type" value="Genomic_DNA"/>
</dbReference>
<dbReference type="InterPro" id="IPR036890">
    <property type="entry name" value="HATPase_C_sf"/>
</dbReference>
<dbReference type="PATRIC" id="fig|749414.3.peg.4626"/>
<name>D7BVJ5_STRBB</name>
<accession>D7BVJ5</accession>
<dbReference type="GO" id="GO:0004673">
    <property type="term" value="F:protein histidine kinase activity"/>
    <property type="evidence" value="ECO:0007669"/>
    <property type="project" value="UniProtKB-EC"/>
</dbReference>
<keyword evidence="9" id="KW-1185">Reference proteome</keyword>
<feature type="domain" description="Histidine kinase" evidence="7">
    <location>
        <begin position="1"/>
        <end position="74"/>
    </location>
</feature>
<dbReference type="PRINTS" id="PR00344">
    <property type="entry name" value="BCTRLSENSOR"/>
</dbReference>
<evidence type="ECO:0000256" key="5">
    <source>
        <dbReference type="ARBA" id="ARBA00023012"/>
    </source>
</evidence>
<protein>
    <recommendedName>
        <fullName evidence="2">histidine kinase</fullName>
        <ecNumber evidence="2">2.7.13.3</ecNumber>
    </recommendedName>
</protein>
<evidence type="ECO:0000313" key="9">
    <source>
        <dbReference type="Proteomes" id="UP000000377"/>
    </source>
</evidence>
<gene>
    <name evidence="8" type="ordered locus">SBI_04476</name>
</gene>
<dbReference type="InterPro" id="IPR050736">
    <property type="entry name" value="Sensor_HK_Regulatory"/>
</dbReference>
<evidence type="ECO:0000313" key="8">
    <source>
        <dbReference type="EMBL" id="ADI07596.1"/>
    </source>
</evidence>
<dbReference type="Gene3D" id="3.30.565.10">
    <property type="entry name" value="Histidine kinase-like ATPase, C-terminal domain"/>
    <property type="match status" value="1"/>
</dbReference>
<organism evidence="8 9">
    <name type="scientific">Streptomyces bingchenggensis (strain BCW-1)</name>
    <dbReference type="NCBI Taxonomy" id="749414"/>
    <lineage>
        <taxon>Bacteria</taxon>
        <taxon>Bacillati</taxon>
        <taxon>Actinomycetota</taxon>
        <taxon>Actinomycetes</taxon>
        <taxon>Kitasatosporales</taxon>
        <taxon>Streptomycetaceae</taxon>
        <taxon>Streptomyces</taxon>
    </lineage>
</organism>
<dbReference type="Pfam" id="PF02518">
    <property type="entry name" value="HATPase_c"/>
    <property type="match status" value="1"/>
</dbReference>
<feature type="region of interest" description="Disordered" evidence="6">
    <location>
        <begin position="59"/>
        <end position="82"/>
    </location>
</feature>
<keyword evidence="5" id="KW-0902">Two-component regulatory system</keyword>
<evidence type="ECO:0000256" key="4">
    <source>
        <dbReference type="ARBA" id="ARBA00022777"/>
    </source>
</evidence>
<dbReference type="AlphaFoldDB" id="D7BVJ5"/>
<dbReference type="InterPro" id="IPR004358">
    <property type="entry name" value="Sig_transdc_His_kin-like_C"/>
</dbReference>